<accession>A0A837G4S5</accession>
<dbReference type="AlphaFoldDB" id="A0A837G4S5"/>
<evidence type="ECO:0000313" key="1">
    <source>
        <dbReference type="EMBL" id="KJY71927.1"/>
    </source>
</evidence>
<proteinExistence type="predicted"/>
<reference evidence="1" key="1">
    <citation type="journal article" date="2015" name="BMC Genomics">
        <title>Genome mining reveals unlocked bioactive potential of marine Gram-negative bacteria.</title>
        <authorList>
            <person name="Machado H."/>
            <person name="Sonnenschein E.C."/>
            <person name="Melchiorsen J."/>
            <person name="Gram L."/>
        </authorList>
    </citation>
    <scope>NUCLEOTIDE SEQUENCE</scope>
    <source>
        <strain evidence="1">S2052</strain>
    </source>
</reference>
<sequence>MTEKILLNTPLYTFCRQLDTANITDLSLFTPDTKQVWLDKIALLRKQLTALPHLAGQVILRLPMGLESEEIDAVVLYRGIVFVIQLELESTDYKASSSARVYQTARQLKDLTTLNKELYMVPVLLAAKAKPQAGPLAASQDLLFDTMCDSGEYLSALIEHFSNQFKADEIDAENWLVQHYRSL</sequence>
<dbReference type="EMBL" id="JXXR01000015">
    <property type="protein sequence ID" value="KJY71927.1"/>
    <property type="molecule type" value="Genomic_DNA"/>
</dbReference>
<protein>
    <submittedName>
        <fullName evidence="1">Uncharacterized protein</fullName>
    </submittedName>
</protein>
<comment type="caution">
    <text evidence="1">The sequence shown here is derived from an EMBL/GenBank/DDBJ whole genome shotgun (WGS) entry which is preliminary data.</text>
</comment>
<gene>
    <name evidence="1" type="ORF">TW71_13145</name>
</gene>
<dbReference type="RefSeq" id="WP_045986203.1">
    <property type="nucleotide sequence ID" value="NZ_CP063051.1"/>
</dbReference>
<name>A0A837G4S5_9VIBR</name>
<organism evidence="1">
    <name type="scientific">Vibrio coralliilyticus</name>
    <dbReference type="NCBI Taxonomy" id="190893"/>
    <lineage>
        <taxon>Bacteria</taxon>
        <taxon>Pseudomonadati</taxon>
        <taxon>Pseudomonadota</taxon>
        <taxon>Gammaproteobacteria</taxon>
        <taxon>Vibrionales</taxon>
        <taxon>Vibrionaceae</taxon>
        <taxon>Vibrio</taxon>
    </lineage>
</organism>